<dbReference type="InterPro" id="IPR028098">
    <property type="entry name" value="Glyco_trans_4-like_N"/>
</dbReference>
<keyword evidence="4" id="KW-1185">Reference proteome</keyword>
<gene>
    <name evidence="3" type="ORF">NV36_13415</name>
</gene>
<evidence type="ECO:0000259" key="2">
    <source>
        <dbReference type="Pfam" id="PF13439"/>
    </source>
</evidence>
<evidence type="ECO:0000313" key="3">
    <source>
        <dbReference type="EMBL" id="KGO08072.1"/>
    </source>
</evidence>
<name>A0A0A2GXV6_9FLAO</name>
<evidence type="ECO:0008006" key="5">
    <source>
        <dbReference type="Google" id="ProtNLM"/>
    </source>
</evidence>
<dbReference type="InterPro" id="IPR001296">
    <property type="entry name" value="Glyco_trans_1"/>
</dbReference>
<feature type="domain" description="Glycosyl transferase family 1" evidence="1">
    <location>
        <begin position="185"/>
        <end position="338"/>
    </location>
</feature>
<dbReference type="Proteomes" id="UP000030140">
    <property type="component" value="Unassembled WGS sequence"/>
</dbReference>
<evidence type="ECO:0000259" key="1">
    <source>
        <dbReference type="Pfam" id="PF00534"/>
    </source>
</evidence>
<dbReference type="KEGG" id="ddo:I597_1564"/>
<organism evidence="3 4">
    <name type="scientific">Dokdonia donghaensis DSW-1</name>
    <dbReference type="NCBI Taxonomy" id="1300343"/>
    <lineage>
        <taxon>Bacteria</taxon>
        <taxon>Pseudomonadati</taxon>
        <taxon>Bacteroidota</taxon>
        <taxon>Flavobacteriia</taxon>
        <taxon>Flavobacteriales</taxon>
        <taxon>Flavobacteriaceae</taxon>
        <taxon>Dokdonia</taxon>
    </lineage>
</organism>
<dbReference type="SUPFAM" id="SSF53756">
    <property type="entry name" value="UDP-Glycosyltransferase/glycogen phosphorylase"/>
    <property type="match status" value="1"/>
</dbReference>
<accession>A0A0A2GXV6</accession>
<dbReference type="PATRIC" id="fig|1300343.5.peg.1574"/>
<reference evidence="3 4" key="1">
    <citation type="submission" date="2014-10" db="EMBL/GenBank/DDBJ databases">
        <title>Draft genome sequence of the proteorhodopsin-containing marine bacterium Dokdonia donghaensis.</title>
        <authorList>
            <person name="Gomez-Consarnau L."/>
            <person name="Gonzalez J.M."/>
            <person name="Riedel T."/>
            <person name="Jaenicke S."/>
            <person name="Wagner-Doebler I."/>
            <person name="Fuhrman J.A."/>
        </authorList>
    </citation>
    <scope>NUCLEOTIDE SEQUENCE [LARGE SCALE GENOMIC DNA]</scope>
    <source>
        <strain evidence="3 4">DSW-1</strain>
    </source>
</reference>
<proteinExistence type="predicted"/>
<dbReference type="PANTHER" id="PTHR12526:SF630">
    <property type="entry name" value="GLYCOSYLTRANSFERASE"/>
    <property type="match status" value="1"/>
</dbReference>
<dbReference type="PANTHER" id="PTHR12526">
    <property type="entry name" value="GLYCOSYLTRANSFERASE"/>
    <property type="match status" value="1"/>
</dbReference>
<dbReference type="EMBL" id="JSAQ01000001">
    <property type="protein sequence ID" value="KGO08072.1"/>
    <property type="molecule type" value="Genomic_DNA"/>
</dbReference>
<dbReference type="GO" id="GO:0016757">
    <property type="term" value="F:glycosyltransferase activity"/>
    <property type="evidence" value="ECO:0007669"/>
    <property type="project" value="InterPro"/>
</dbReference>
<feature type="domain" description="Glycosyltransferase subfamily 4-like N-terminal" evidence="2">
    <location>
        <begin position="19"/>
        <end position="174"/>
    </location>
</feature>
<dbReference type="Pfam" id="PF00534">
    <property type="entry name" value="Glycos_transf_1"/>
    <property type="match status" value="1"/>
</dbReference>
<dbReference type="Pfam" id="PF13439">
    <property type="entry name" value="Glyco_transf_4"/>
    <property type="match status" value="1"/>
</dbReference>
<dbReference type="Gene3D" id="3.40.50.2000">
    <property type="entry name" value="Glycogen Phosphorylase B"/>
    <property type="match status" value="2"/>
</dbReference>
<protein>
    <recommendedName>
        <fullName evidence="5">Glycosyltransferase</fullName>
    </recommendedName>
</protein>
<dbReference type="RefSeq" id="WP_035329090.1">
    <property type="nucleotide sequence ID" value="NZ_CP015125.1"/>
</dbReference>
<dbReference type="OrthoDB" id="798298at2"/>
<comment type="caution">
    <text evidence="3">The sequence shown here is derived from an EMBL/GenBank/DDBJ whole genome shotgun (WGS) entry which is preliminary data.</text>
</comment>
<sequence>MPKDTHKKIALVTISLSGGGAERSTAFLSQILTGLGHTVHIICIRDGVSYPYKGTLFNLGADKREYDGLITKYKHLKRLKDYLHNEQFDLVIDSRSRSSALKEWVYTKYIYKAQKVLYMVRSARLETYFPVPDVLAKWFYGKRHFVGVSKSIAAKIKARYGFKHIHQVYNPIPTMTFGESNVSLPETYLLGYGRLVDDVKNFSLMISAFAKANLKLPLVIMGDGPDAKKLATLSKSLGINDKVIFIGHQSNPAPIVERALCTLLTSHYEGFPMVLVESLALGTPVISVDCDSGPKEIVENGINGMLVANYDEVALSTAIRTFVLDGELASSCKKNAQESVKHLAAEHIALDWKKILDSL</sequence>
<dbReference type="CDD" id="cd03811">
    <property type="entry name" value="GT4_GT28_WabH-like"/>
    <property type="match status" value="1"/>
</dbReference>
<dbReference type="AlphaFoldDB" id="A0A0A2GXV6"/>
<evidence type="ECO:0000313" key="4">
    <source>
        <dbReference type="Proteomes" id="UP000030140"/>
    </source>
</evidence>